<comment type="similarity">
    <text evidence="1">Belongs to the HMG-CoA lyase family.</text>
</comment>
<dbReference type="PANTHER" id="PTHR42738">
    <property type="entry name" value="HYDROXYMETHYLGLUTARYL-COA LYASE"/>
    <property type="match status" value="1"/>
</dbReference>
<dbReference type="Gene3D" id="3.20.20.70">
    <property type="entry name" value="Aldolase class I"/>
    <property type="match status" value="1"/>
</dbReference>
<dbReference type="SUPFAM" id="SSF51569">
    <property type="entry name" value="Aldolase"/>
    <property type="match status" value="1"/>
</dbReference>
<accession>A0ABS3RH33</accession>
<evidence type="ECO:0000256" key="2">
    <source>
        <dbReference type="ARBA" id="ARBA00022723"/>
    </source>
</evidence>
<dbReference type="InterPro" id="IPR013785">
    <property type="entry name" value="Aldolase_TIM"/>
</dbReference>
<dbReference type="InterPro" id="IPR043594">
    <property type="entry name" value="HMGL"/>
</dbReference>
<organism evidence="5 6">
    <name type="scientific">Actinomadura violacea</name>
    <dbReference type="NCBI Taxonomy" id="2819934"/>
    <lineage>
        <taxon>Bacteria</taxon>
        <taxon>Bacillati</taxon>
        <taxon>Actinomycetota</taxon>
        <taxon>Actinomycetes</taxon>
        <taxon>Streptosporangiales</taxon>
        <taxon>Thermomonosporaceae</taxon>
        <taxon>Actinomadura</taxon>
    </lineage>
</organism>
<keyword evidence="3 5" id="KW-0456">Lyase</keyword>
<reference evidence="5 6" key="1">
    <citation type="submission" date="2021-03" db="EMBL/GenBank/DDBJ databases">
        <title>Actinomadura violae sp. nov., isolated from lichen in Thailand.</title>
        <authorList>
            <person name="Kanchanasin P."/>
            <person name="Saeng-In P."/>
            <person name="Phongsopitanun W."/>
            <person name="Yuki M."/>
            <person name="Kudo T."/>
            <person name="Ohkuma M."/>
            <person name="Tanasupawat S."/>
        </authorList>
    </citation>
    <scope>NUCLEOTIDE SEQUENCE [LARGE SCALE GENOMIC DNA]</scope>
    <source>
        <strain evidence="5 6">LCR2-06</strain>
    </source>
</reference>
<dbReference type="PANTHER" id="PTHR42738:SF7">
    <property type="entry name" value="HYDROXYMETHYLGLUTARYL-COA LYASE"/>
    <property type="match status" value="1"/>
</dbReference>
<comment type="caution">
    <text evidence="5">The sequence shown here is derived from an EMBL/GenBank/DDBJ whole genome shotgun (WGS) entry which is preliminary data.</text>
</comment>
<dbReference type="EMBL" id="JAGEPF010000001">
    <property type="protein sequence ID" value="MBO2456031.1"/>
    <property type="molecule type" value="Genomic_DNA"/>
</dbReference>
<dbReference type="Proteomes" id="UP000680206">
    <property type="component" value="Unassembled WGS sequence"/>
</dbReference>
<sequence length="313" mass="32858">MQYSHNRVETRKVEAKLHTTVLEVGPRDRLQNEDRVLAPDERITFIARCVDAGARRIEAVSFVNPKRVPQMAGAEEVMAGVPRRDGVSYSGLVLNRRGLDRALDAGVDEVNVVLVASDTFSVRNQGSTMTEMLDAWDGIAAAAHDAGVPAGVTIAVAFGCPFEGETPPERVAEIARRAHAAGASEIAIADTIGVGVPAQVRDLTARVREAAPGTPLRFHFHNTRNTGYANALTAVDLGVTTLDASTGGFGGCPFAPAATGNIATEDLLYALHRSGVETGIDMAAVTETGTWLAGLLGKPAPALLGRAGGHPPR</sequence>
<proteinExistence type="inferred from homology"/>
<name>A0ABS3RH33_9ACTN</name>
<dbReference type="PROSITE" id="PS50991">
    <property type="entry name" value="PYR_CT"/>
    <property type="match status" value="1"/>
</dbReference>
<feature type="domain" description="Pyruvate carboxyltransferase" evidence="4">
    <location>
        <begin position="19"/>
        <end position="286"/>
    </location>
</feature>
<dbReference type="CDD" id="cd07938">
    <property type="entry name" value="DRE_TIM_HMGL"/>
    <property type="match status" value="1"/>
</dbReference>
<dbReference type="Pfam" id="PF00682">
    <property type="entry name" value="HMGL-like"/>
    <property type="match status" value="1"/>
</dbReference>
<dbReference type="RefSeq" id="WP_208235639.1">
    <property type="nucleotide sequence ID" value="NZ_JAGEPF010000001.1"/>
</dbReference>
<gene>
    <name evidence="5" type="ORF">J4709_00330</name>
</gene>
<protein>
    <submittedName>
        <fullName evidence="5">Hydroxymethylglutaryl-CoA lyase</fullName>
    </submittedName>
</protein>
<evidence type="ECO:0000256" key="3">
    <source>
        <dbReference type="ARBA" id="ARBA00023239"/>
    </source>
</evidence>
<keyword evidence="6" id="KW-1185">Reference proteome</keyword>
<dbReference type="InterPro" id="IPR000891">
    <property type="entry name" value="PYR_CT"/>
</dbReference>
<keyword evidence="2" id="KW-0479">Metal-binding</keyword>
<dbReference type="NCBIfam" id="NF004283">
    <property type="entry name" value="PRK05692.1"/>
    <property type="match status" value="1"/>
</dbReference>
<evidence type="ECO:0000259" key="4">
    <source>
        <dbReference type="PROSITE" id="PS50991"/>
    </source>
</evidence>
<evidence type="ECO:0000313" key="5">
    <source>
        <dbReference type="EMBL" id="MBO2456031.1"/>
    </source>
</evidence>
<evidence type="ECO:0000313" key="6">
    <source>
        <dbReference type="Proteomes" id="UP000680206"/>
    </source>
</evidence>
<dbReference type="GO" id="GO:0016829">
    <property type="term" value="F:lyase activity"/>
    <property type="evidence" value="ECO:0007669"/>
    <property type="project" value="UniProtKB-KW"/>
</dbReference>
<evidence type="ECO:0000256" key="1">
    <source>
        <dbReference type="ARBA" id="ARBA00009405"/>
    </source>
</evidence>